<dbReference type="RefSeq" id="WP_034377178.1">
    <property type="nucleotide sequence ID" value="NZ_AWTN01000001.1"/>
</dbReference>
<dbReference type="InterPro" id="IPR001173">
    <property type="entry name" value="Glyco_trans_2-like"/>
</dbReference>
<dbReference type="Proteomes" id="UP000029567">
    <property type="component" value="Unassembled WGS sequence"/>
</dbReference>
<dbReference type="Pfam" id="PF00535">
    <property type="entry name" value="Glycos_transf_2"/>
    <property type="match status" value="1"/>
</dbReference>
<evidence type="ECO:0000259" key="4">
    <source>
        <dbReference type="Pfam" id="PF00535"/>
    </source>
</evidence>
<accession>A0A0E3C9M9</accession>
<dbReference type="Gene3D" id="3.90.550.10">
    <property type="entry name" value="Spore Coat Polysaccharide Biosynthesis Protein SpsA, Chain A"/>
    <property type="match status" value="1"/>
</dbReference>
<dbReference type="GO" id="GO:0016757">
    <property type="term" value="F:glycosyltransferase activity"/>
    <property type="evidence" value="ECO:0007669"/>
    <property type="project" value="UniProtKB-KW"/>
</dbReference>
<comment type="similarity">
    <text evidence="1">Belongs to the glycosyltransferase 2 family.</text>
</comment>
<evidence type="ECO:0000256" key="2">
    <source>
        <dbReference type="ARBA" id="ARBA00022676"/>
    </source>
</evidence>
<organism evidence="5 6">
    <name type="scientific">Comamonas thiooxydans</name>
    <dbReference type="NCBI Taxonomy" id="363952"/>
    <lineage>
        <taxon>Bacteria</taxon>
        <taxon>Pseudomonadati</taxon>
        <taxon>Pseudomonadota</taxon>
        <taxon>Betaproteobacteria</taxon>
        <taxon>Burkholderiales</taxon>
        <taxon>Comamonadaceae</taxon>
        <taxon>Comamonas</taxon>
    </lineage>
</organism>
<name>A0A0E3C9M9_9BURK</name>
<keyword evidence="2" id="KW-0328">Glycosyltransferase</keyword>
<dbReference type="PANTHER" id="PTHR43179">
    <property type="entry name" value="RHAMNOSYLTRANSFERASE WBBL"/>
    <property type="match status" value="1"/>
</dbReference>
<dbReference type="EMBL" id="AWTN01000001">
    <property type="protein sequence ID" value="KGH01077.1"/>
    <property type="molecule type" value="Genomic_DNA"/>
</dbReference>
<feature type="domain" description="Glycosyltransferase 2-like" evidence="4">
    <location>
        <begin position="6"/>
        <end position="118"/>
    </location>
</feature>
<dbReference type="AlphaFoldDB" id="A0A0E3C9M9"/>
<dbReference type="InterPro" id="IPR029044">
    <property type="entry name" value="Nucleotide-diphossugar_trans"/>
</dbReference>
<dbReference type="CDD" id="cd02526">
    <property type="entry name" value="GT2_RfbF_like"/>
    <property type="match status" value="1"/>
</dbReference>
<dbReference type="PANTHER" id="PTHR43179:SF12">
    <property type="entry name" value="GALACTOFURANOSYLTRANSFERASE GLFT2"/>
    <property type="match status" value="1"/>
</dbReference>
<reference evidence="5 6" key="1">
    <citation type="submission" date="2013-09" db="EMBL/GenBank/DDBJ databases">
        <title>High correlation between genotypes and phenotypes of environmental bacteria Comamonas testosteroni strains.</title>
        <authorList>
            <person name="Liu L."/>
            <person name="Zhu W."/>
            <person name="Xia X."/>
            <person name="Xu B."/>
            <person name="Luo M."/>
            <person name="Wang G."/>
        </authorList>
    </citation>
    <scope>NUCLEOTIDE SEQUENCE [LARGE SCALE GENOMIC DNA]</scope>
    <source>
        <strain evidence="5 6">JL14</strain>
    </source>
</reference>
<sequence length="297" mass="33506">MQFAAVIVIYRPKIKDLAALIESIREQVDTVYIMNNGASGEVERFLEAQGVQVFDMQGNRGIAMALNTAAAQAKKSGLDFLVTFDQDSVAKPGHVQGLYQCWREKQNQGVAVGGVGPGFYDTRSGQDFQYPFYRGRGLRVEKIYPSDAGGIVETDILITSGMLVSVDVILKNEFREELFIDFVDTEWCFRINQRGYQNFGCFNVSMQHELSEAAPKKMAGMTLLKYSPLRRYYFFRNCCYVLAKPYTPWAFKLRMGVSMLIRLATLWKIDENPGASLKMSLSGIWDAIRGRMGKLNA</sequence>
<evidence type="ECO:0000256" key="3">
    <source>
        <dbReference type="ARBA" id="ARBA00022679"/>
    </source>
</evidence>
<protein>
    <recommendedName>
        <fullName evidence="4">Glycosyltransferase 2-like domain-containing protein</fullName>
    </recommendedName>
</protein>
<gene>
    <name evidence="5" type="ORF">P245_00635</name>
</gene>
<keyword evidence="3" id="KW-0808">Transferase</keyword>
<evidence type="ECO:0000313" key="6">
    <source>
        <dbReference type="Proteomes" id="UP000029567"/>
    </source>
</evidence>
<evidence type="ECO:0000256" key="1">
    <source>
        <dbReference type="ARBA" id="ARBA00006739"/>
    </source>
</evidence>
<dbReference type="SUPFAM" id="SSF53448">
    <property type="entry name" value="Nucleotide-diphospho-sugar transferases"/>
    <property type="match status" value="1"/>
</dbReference>
<comment type="caution">
    <text evidence="5">The sequence shown here is derived from an EMBL/GenBank/DDBJ whole genome shotgun (WGS) entry which is preliminary data.</text>
</comment>
<proteinExistence type="inferred from homology"/>
<evidence type="ECO:0000313" key="5">
    <source>
        <dbReference type="EMBL" id="KGH01077.1"/>
    </source>
</evidence>